<dbReference type="GO" id="GO:0004557">
    <property type="term" value="F:alpha-galactosidase activity"/>
    <property type="evidence" value="ECO:0007669"/>
    <property type="project" value="InterPro"/>
</dbReference>
<dbReference type="OrthoDB" id="9758822at2"/>
<keyword evidence="4" id="KW-1185">Reference proteome</keyword>
<evidence type="ECO:0000313" key="4">
    <source>
        <dbReference type="Proteomes" id="UP000271272"/>
    </source>
</evidence>
<keyword evidence="2" id="KW-0326">Glycosidase</keyword>
<dbReference type="Pfam" id="PF02065">
    <property type="entry name" value="Melibiase"/>
    <property type="match status" value="1"/>
</dbReference>
<accession>A0A3P1V959</accession>
<protein>
    <submittedName>
        <fullName evidence="3">Alpha-galactosidase</fullName>
    </submittedName>
</protein>
<dbReference type="PANTHER" id="PTHR43053">
    <property type="entry name" value="GLYCOSIDASE FAMILY 31"/>
    <property type="match status" value="1"/>
</dbReference>
<gene>
    <name evidence="3" type="ORF">EII10_03735</name>
</gene>
<dbReference type="CDD" id="cd14791">
    <property type="entry name" value="GH36"/>
    <property type="match status" value="1"/>
</dbReference>
<organism evidence="3 4">
    <name type="scientific">Actinomyces bowdenii</name>
    <dbReference type="NCBI Taxonomy" id="131109"/>
    <lineage>
        <taxon>Bacteria</taxon>
        <taxon>Bacillati</taxon>
        <taxon>Actinomycetota</taxon>
        <taxon>Actinomycetes</taxon>
        <taxon>Actinomycetales</taxon>
        <taxon>Actinomycetaceae</taxon>
        <taxon>Actinomyces</taxon>
    </lineage>
</organism>
<dbReference type="SUPFAM" id="SSF51445">
    <property type="entry name" value="(Trans)glycosidases"/>
    <property type="match status" value="1"/>
</dbReference>
<dbReference type="PANTHER" id="PTHR43053:SF3">
    <property type="entry name" value="ALPHA-GALACTOSIDASE C-RELATED"/>
    <property type="match status" value="1"/>
</dbReference>
<evidence type="ECO:0000256" key="1">
    <source>
        <dbReference type="ARBA" id="ARBA00022801"/>
    </source>
</evidence>
<comment type="caution">
    <text evidence="3">The sequence shown here is derived from an EMBL/GenBank/DDBJ whole genome shotgun (WGS) entry which is preliminary data.</text>
</comment>
<name>A0A3P1V959_9ACTO</name>
<dbReference type="InterPro" id="IPR013785">
    <property type="entry name" value="Aldolase_TIM"/>
</dbReference>
<dbReference type="InterPro" id="IPR017853">
    <property type="entry name" value="GH"/>
</dbReference>
<proteinExistence type="predicted"/>
<dbReference type="InterPro" id="IPR002252">
    <property type="entry name" value="Glyco_hydro_36"/>
</dbReference>
<dbReference type="Proteomes" id="UP000271272">
    <property type="component" value="Unassembled WGS sequence"/>
</dbReference>
<dbReference type="GO" id="GO:0016052">
    <property type="term" value="P:carbohydrate catabolic process"/>
    <property type="evidence" value="ECO:0007669"/>
    <property type="project" value="InterPro"/>
</dbReference>
<dbReference type="RefSeq" id="WP_124933164.1">
    <property type="nucleotide sequence ID" value="NZ_RQZC01000003.1"/>
</dbReference>
<dbReference type="EMBL" id="RQZC01000003">
    <property type="protein sequence ID" value="RRD30186.1"/>
    <property type="molecule type" value="Genomic_DNA"/>
</dbReference>
<evidence type="ECO:0000256" key="2">
    <source>
        <dbReference type="ARBA" id="ARBA00023295"/>
    </source>
</evidence>
<dbReference type="AlphaFoldDB" id="A0A3P1V959"/>
<dbReference type="Gene3D" id="3.20.20.70">
    <property type="entry name" value="Aldolase class I"/>
    <property type="match status" value="1"/>
</dbReference>
<dbReference type="InterPro" id="IPR050985">
    <property type="entry name" value="Alpha-glycosidase_related"/>
</dbReference>
<keyword evidence="1" id="KW-0378">Hydrolase</keyword>
<sequence length="502" mass="55968">MIHRIELGGRSIALATDGVVTCPEAGSAAVPQVRVEAAHLSVLHDMRDGEVYRTGQNSWSPSGWRRLDEAPMRIENDRRRRTADDDAWDDPVRHHSSWLAVVEDEAGALLVGCLTGGTPRLRVDRAALEALTETGRPAQWVILAGPAATVLRAYARELARSLGRRPIQAQSVWCSWYSYYEGISQEALDEEIPQVAALGFETLQIDDGWQAAVGDWRANDRFSRGMAHAAQRIRRAGMRPGLWVAPFIALPGSRLLAEHPEAFVHEADGRPAVAGSNWGSDYHALDLTHPAAQDHVRRTIERIVEDWGFTYLKLDFINAAAIPGVRHEQADREEAYRAGLRLVREAAGDEAFLLGSGAPLMPSLGILDAVRVGPDVAPMWENYATDDLSDAKARNALHAGINRLWLGEVIGVDPDVVFFRHRRNLLDDTQMQWLRDVAEASRYRCLSDRSAWLDEQERDAVRQWLAREPEELEILGRYRFRLGGRIVDLTRAIEGGASPYPL</sequence>
<evidence type="ECO:0000313" key="3">
    <source>
        <dbReference type="EMBL" id="RRD30186.1"/>
    </source>
</evidence>
<reference evidence="3 4" key="1">
    <citation type="submission" date="2018-11" db="EMBL/GenBank/DDBJ databases">
        <title>Genomes From Bacteria Associated with the Canine Oral Cavity: a Test Case for Automated Genome-Based Taxonomic Assignment.</title>
        <authorList>
            <person name="Coil D.A."/>
            <person name="Jospin G."/>
            <person name="Darling A.E."/>
            <person name="Wallis C."/>
            <person name="Davis I.J."/>
            <person name="Harris S."/>
            <person name="Eisen J.A."/>
            <person name="Holcombe L.J."/>
            <person name="O'Flynn C."/>
        </authorList>
    </citation>
    <scope>NUCLEOTIDE SEQUENCE [LARGE SCALE GENOMIC DNA]</scope>
    <source>
        <strain evidence="3 4">OH5050</strain>
    </source>
</reference>